<accession>A0A1I6Y952</accession>
<dbReference type="Gene3D" id="2.60.40.10">
    <property type="entry name" value="Immunoglobulins"/>
    <property type="match status" value="2"/>
</dbReference>
<feature type="domain" description="Fibronectin type-III" evidence="2">
    <location>
        <begin position="991"/>
        <end position="1082"/>
    </location>
</feature>
<keyword evidence="1" id="KW-0732">Signal</keyword>
<dbReference type="PROSITE" id="PS50853">
    <property type="entry name" value="FN3"/>
    <property type="match status" value="1"/>
</dbReference>
<protein>
    <submittedName>
        <fullName evidence="3">Por secretion system C-terminal sorting domain-containing protein</fullName>
    </submittedName>
</protein>
<dbReference type="InterPro" id="IPR036116">
    <property type="entry name" value="FN3_sf"/>
</dbReference>
<proteinExistence type="predicted"/>
<name>A0A1I6Y952_9FLAO</name>
<gene>
    <name evidence="3" type="ORF">SAMN05216474_0725</name>
</gene>
<reference evidence="3 4" key="1">
    <citation type="submission" date="2016-10" db="EMBL/GenBank/DDBJ databases">
        <authorList>
            <person name="de Groot N.N."/>
        </authorList>
    </citation>
    <scope>NUCLEOTIDE SEQUENCE [LARGE SCALE GENOMIC DNA]</scope>
    <source>
        <strain evidence="3 4">CGMCC 1.7005</strain>
    </source>
</reference>
<evidence type="ECO:0000313" key="4">
    <source>
        <dbReference type="Proteomes" id="UP000236454"/>
    </source>
</evidence>
<evidence type="ECO:0000256" key="1">
    <source>
        <dbReference type="ARBA" id="ARBA00022729"/>
    </source>
</evidence>
<organism evidence="3 4">
    <name type="scientific">Lishizhenia tianjinensis</name>
    <dbReference type="NCBI Taxonomy" id="477690"/>
    <lineage>
        <taxon>Bacteria</taxon>
        <taxon>Pseudomonadati</taxon>
        <taxon>Bacteroidota</taxon>
        <taxon>Flavobacteriia</taxon>
        <taxon>Flavobacteriales</taxon>
        <taxon>Crocinitomicaceae</taxon>
        <taxon>Lishizhenia</taxon>
    </lineage>
</organism>
<dbReference type="NCBIfam" id="TIGR04183">
    <property type="entry name" value="Por_Secre_tail"/>
    <property type="match status" value="1"/>
</dbReference>
<dbReference type="InterPro" id="IPR026444">
    <property type="entry name" value="Secre_tail"/>
</dbReference>
<evidence type="ECO:0000313" key="3">
    <source>
        <dbReference type="EMBL" id="SFT46811.1"/>
    </source>
</evidence>
<dbReference type="InterPro" id="IPR003961">
    <property type="entry name" value="FN3_dom"/>
</dbReference>
<sequence>MKQVILLLIFLPLYFLGRAQEYVHDGPIDNNDTLNITAAEAYSTAGWTPIISYAYGGSTSTNYWSSVQTLPFNFEFFGQPVTQFCISKNYLLTFDASVVGSAVNSSLNADNTLLPHPDLPNNTIAAMWGKFSNYQGYVGDSIYSKVKGTAPNRQLWLRFNHWKLENFSHYTSFLVLEEGTNNIYMVDGAGTTDGSTTTIGVQKNDSTAFQISGSPYIEHLTDNGGNVFFNQLQFYEFIVPQANDLKVVSIDSVDFFCSGINPVYATLQNYGNTLVDTFSIGWRLNGVLQTPVQIYDTLESMSMDSISPNVKQFYLGDANFLSDTNIIEVFTYLPNNLMDNVPENDTLKQRVISAASPDSITVSFLGGEFVQLQTANSNLPVWVEYGLPGFTLGNGTTYQSTTGNFELPNLTPNTDYELYVKTYCSATEQSNFIYPISFKTDCASIPVPYYNDLNNTFNNCWPRASDGHWTEHPTTFGYSGFIWYFNSYSSYDFTNVYGSLEFNFLSWDYKDEQAWLITEPYDFSDTGNYELELHVFGKGVGYQAYTTGLGVDDSLRFLVSYDNGKSWSSLYVWDHETVPDFRGEYITLDLGYMDHRYVRFAFYADMGDAYSVNQYQFVWDELEIRKKKSCSSPQKLVRGFVNDTSMMIHFEDSLAVGPWVMEYDTASFVLGTGHTVLITDTFNLITNLTAGTQYDVYVSTLCGSDTSYALGRLREKTDCAPIQPPYFEPFTSTPLVGSATCWRTDAYSKLVSFVSSSYYLPTTLGRNHSGSGGAVGVPAGLLNVNHDTSFYYTPIVDVNNVESTEISYFVYANAGFGGPLDSAVFTTHYSWNGGPWILLDKVDESYGDVWVEKKFNLPINSGRVQLRFGFKKELDVPYSAGLHFTFDDLTITAGPNCLPLDSLTYTNLTDTSLELNWIDVMPSVEYLIEYDTVNFTPGTGTVVSTLNNPYTLNGLIDNTGYDIYISNVCSNSDTSALVGPINVQTDFYCPPISNLSILGNDTTSLTVQWQANGQENSWNIVMDTTGFIPDTSVVNVFNTQQNPYTFLNLTEGFRYDVYVQTECGGGVNNPWIGPLSYTVPYVNDNSCSATNVPVNGQSTIYSNNGATKLPGEPLTGGQHSVWFKFIAPANGAVYIDPCQADFSVMTEVFSVGDCADFSTYTTYGWKSINPNPQCTYPSGIAGLYVCDLVPGDEYYLAVSSGFMNSTGSFELTLSEVQTPILSTVDQVLVCQGNSVNLTSEMSGYDGTVSWSILDPGVVLQGETIYTTNMNLGVYDVQFNVAKGCLQDSLVVEVHVLGPTDAGTNGQAVFCKNEPMDLLSALGGTPDSLGYWTNAQGNTFTHDQLNSGSVGGQFIYTYTADNGACPTEESEVFVIVDEFCDYLTTDELELTSIRVFPNPTQDDVFIKASTDISGISVQLFNVEGKSVSNAEMERSDRFIRINLSACAKGIYFLHLMEKGELNVYKVVLQ</sequence>
<dbReference type="SUPFAM" id="SSF49265">
    <property type="entry name" value="Fibronectin type III"/>
    <property type="match status" value="1"/>
</dbReference>
<dbReference type="InterPro" id="IPR013783">
    <property type="entry name" value="Ig-like_fold"/>
</dbReference>
<dbReference type="EMBL" id="FPAS01000001">
    <property type="protein sequence ID" value="SFT46811.1"/>
    <property type="molecule type" value="Genomic_DNA"/>
</dbReference>
<dbReference type="SMART" id="SM00060">
    <property type="entry name" value="FN3"/>
    <property type="match status" value="4"/>
</dbReference>
<keyword evidence="4" id="KW-1185">Reference proteome</keyword>
<evidence type="ECO:0000259" key="2">
    <source>
        <dbReference type="PROSITE" id="PS50853"/>
    </source>
</evidence>
<dbReference type="CDD" id="cd00063">
    <property type="entry name" value="FN3"/>
    <property type="match status" value="1"/>
</dbReference>
<dbReference type="OrthoDB" id="975384at2"/>
<dbReference type="Pfam" id="PF18962">
    <property type="entry name" value="Por_Secre_tail"/>
    <property type="match status" value="1"/>
</dbReference>
<dbReference type="Proteomes" id="UP000236454">
    <property type="component" value="Unassembled WGS sequence"/>
</dbReference>
<dbReference type="RefSeq" id="WP_090246429.1">
    <property type="nucleotide sequence ID" value="NZ_FPAS01000001.1"/>
</dbReference>
<dbReference type="STRING" id="477690.SAMN05216474_0725"/>